<dbReference type="Pfam" id="PF12937">
    <property type="entry name" value="F-box-like"/>
    <property type="match status" value="1"/>
</dbReference>
<evidence type="ECO:0000259" key="1">
    <source>
        <dbReference type="Pfam" id="PF12937"/>
    </source>
</evidence>
<proteinExistence type="predicted"/>
<feature type="domain" description="F-box" evidence="1">
    <location>
        <begin position="33"/>
        <end position="82"/>
    </location>
</feature>
<comment type="caution">
    <text evidence="2">The sequence shown here is derived from an EMBL/GenBank/DDBJ whole genome shotgun (WGS) entry which is preliminary data.</text>
</comment>
<dbReference type="EMBL" id="SDEE01000043">
    <property type="protein sequence ID" value="RXW23389.1"/>
    <property type="molecule type" value="Genomic_DNA"/>
</dbReference>
<dbReference type="Proteomes" id="UP000290288">
    <property type="component" value="Unassembled WGS sequence"/>
</dbReference>
<dbReference type="AlphaFoldDB" id="A0A4Q2DSY9"/>
<organism evidence="2 3">
    <name type="scientific">Candolleomyces aberdarensis</name>
    <dbReference type="NCBI Taxonomy" id="2316362"/>
    <lineage>
        <taxon>Eukaryota</taxon>
        <taxon>Fungi</taxon>
        <taxon>Dikarya</taxon>
        <taxon>Basidiomycota</taxon>
        <taxon>Agaricomycotina</taxon>
        <taxon>Agaricomycetes</taxon>
        <taxon>Agaricomycetidae</taxon>
        <taxon>Agaricales</taxon>
        <taxon>Agaricineae</taxon>
        <taxon>Psathyrellaceae</taxon>
        <taxon>Candolleomyces</taxon>
    </lineage>
</organism>
<keyword evidence="3" id="KW-1185">Reference proteome</keyword>
<accession>A0A4Q2DSY9</accession>
<name>A0A4Q2DSY9_9AGAR</name>
<evidence type="ECO:0000313" key="3">
    <source>
        <dbReference type="Proteomes" id="UP000290288"/>
    </source>
</evidence>
<gene>
    <name evidence="2" type="ORF">EST38_g2435</name>
</gene>
<evidence type="ECO:0000313" key="2">
    <source>
        <dbReference type="EMBL" id="RXW23389.1"/>
    </source>
</evidence>
<sequence length="371" mass="42814">MAYYLYSPQNRRLVPAFGHLDLRRAHNDYRPIFSLPPEILTQIFKYTLENNPSPGSVLLHGAICSKWRGMAWSFSELWSKIKIDFEYCEYEPVPTFEPVDMELLAEWMLRTGTGRLLTLTIHCSLYTIRAPRVCPFIEPVQLLRFLCDHRHRWEHLNLCIPWGWFKHLNNLDFPKLKYIDFTAFDSSPAKPLNPVAVDLGQWRAGSLQSAHMRGIQVQSLDMPWTQLRCISFTEMQPEPFFNVLPHFTNAEEIRVSLLWGCYRPVLSWISRTQLVVFPALEHLVIRCEVATFAAAFLGKLAAGNLKCLTLSLFREDMDILPTAIKAFVAQSKLKKLTLEVDYDNSNATVRQATEMWQKLVDQALIPVALKG</sequence>
<dbReference type="InterPro" id="IPR001810">
    <property type="entry name" value="F-box_dom"/>
</dbReference>
<dbReference type="OrthoDB" id="3139566at2759"/>
<reference evidence="2 3" key="1">
    <citation type="submission" date="2019-01" db="EMBL/GenBank/DDBJ databases">
        <title>Draft genome sequence of Psathyrella aberdarensis IHI B618.</title>
        <authorList>
            <person name="Buettner E."/>
            <person name="Kellner H."/>
        </authorList>
    </citation>
    <scope>NUCLEOTIDE SEQUENCE [LARGE SCALE GENOMIC DNA]</scope>
    <source>
        <strain evidence="2 3">IHI B618</strain>
    </source>
</reference>
<dbReference type="SUPFAM" id="SSF81383">
    <property type="entry name" value="F-box domain"/>
    <property type="match status" value="1"/>
</dbReference>
<dbReference type="Gene3D" id="3.80.10.10">
    <property type="entry name" value="Ribonuclease Inhibitor"/>
    <property type="match status" value="1"/>
</dbReference>
<protein>
    <recommendedName>
        <fullName evidence="1">F-box domain-containing protein</fullName>
    </recommendedName>
</protein>
<dbReference type="InterPro" id="IPR032675">
    <property type="entry name" value="LRR_dom_sf"/>
</dbReference>
<dbReference type="InterPro" id="IPR036047">
    <property type="entry name" value="F-box-like_dom_sf"/>
</dbReference>